<evidence type="ECO:0000313" key="2">
    <source>
        <dbReference type="EMBL" id="CAA9459434.1"/>
    </source>
</evidence>
<name>A0A6J4QZ73_9ACTN</name>
<reference evidence="2" key="1">
    <citation type="submission" date="2020-02" db="EMBL/GenBank/DDBJ databases">
        <authorList>
            <person name="Meier V. D."/>
        </authorList>
    </citation>
    <scope>NUCLEOTIDE SEQUENCE</scope>
    <source>
        <strain evidence="2">AVDCRST_MAG14</strain>
    </source>
</reference>
<feature type="region of interest" description="Disordered" evidence="1">
    <location>
        <begin position="18"/>
        <end position="80"/>
    </location>
</feature>
<sequence>ALQLYLWFWQRSNTPCAGGREARDYRHDQRRARRAGGRDTAQANPRREAYQAGGEDPGIRLLRRPQPVCGGAGEGPERDL</sequence>
<gene>
    <name evidence="2" type="ORF">AVDCRST_MAG14-2101</name>
</gene>
<feature type="non-terminal residue" evidence="2">
    <location>
        <position position="80"/>
    </location>
</feature>
<dbReference type="AlphaFoldDB" id="A0A6J4QZ73"/>
<evidence type="ECO:0000256" key="1">
    <source>
        <dbReference type="SAM" id="MobiDB-lite"/>
    </source>
</evidence>
<accession>A0A6J4QZ73</accession>
<feature type="non-terminal residue" evidence="2">
    <location>
        <position position="1"/>
    </location>
</feature>
<organism evidence="2">
    <name type="scientific">uncultured Rubrobacteraceae bacterium</name>
    <dbReference type="NCBI Taxonomy" id="349277"/>
    <lineage>
        <taxon>Bacteria</taxon>
        <taxon>Bacillati</taxon>
        <taxon>Actinomycetota</taxon>
        <taxon>Rubrobacteria</taxon>
        <taxon>Rubrobacterales</taxon>
        <taxon>Rubrobacteraceae</taxon>
        <taxon>environmental samples</taxon>
    </lineage>
</organism>
<dbReference type="EMBL" id="CADCVG010000088">
    <property type="protein sequence ID" value="CAA9459434.1"/>
    <property type="molecule type" value="Genomic_DNA"/>
</dbReference>
<protein>
    <submittedName>
        <fullName evidence="2">Uncharacterized protein</fullName>
    </submittedName>
</protein>
<proteinExistence type="predicted"/>